<gene>
    <name evidence="8" type="ORF">GXW76_18410</name>
</gene>
<evidence type="ECO:0000313" key="8">
    <source>
        <dbReference type="EMBL" id="MBR0673155.1"/>
    </source>
</evidence>
<dbReference type="Gene3D" id="1.10.540.10">
    <property type="entry name" value="Acyl-CoA dehydrogenase/oxidase, N-terminal domain"/>
    <property type="match status" value="1"/>
</dbReference>
<organism evidence="8 9">
    <name type="scientific">Neoroseomonas soli</name>
    <dbReference type="NCBI Taxonomy" id="1081025"/>
    <lineage>
        <taxon>Bacteria</taxon>
        <taxon>Pseudomonadati</taxon>
        <taxon>Pseudomonadota</taxon>
        <taxon>Alphaproteobacteria</taxon>
        <taxon>Acetobacterales</taxon>
        <taxon>Acetobacteraceae</taxon>
        <taxon>Neoroseomonas</taxon>
    </lineage>
</organism>
<name>A0A9X9X176_9PROT</name>
<evidence type="ECO:0000259" key="7">
    <source>
        <dbReference type="Pfam" id="PF02771"/>
    </source>
</evidence>
<dbReference type="InterPro" id="IPR009100">
    <property type="entry name" value="AcylCoA_DH/oxidase_NM_dom_sf"/>
</dbReference>
<dbReference type="EMBL" id="JAAEDM010000061">
    <property type="protein sequence ID" value="MBR0673155.1"/>
    <property type="molecule type" value="Genomic_DNA"/>
</dbReference>
<dbReference type="Proteomes" id="UP001138751">
    <property type="component" value="Unassembled WGS sequence"/>
</dbReference>
<keyword evidence="3" id="KW-0285">Flavoprotein</keyword>
<keyword evidence="5" id="KW-0560">Oxidoreductase</keyword>
<dbReference type="PANTHER" id="PTHR43884:SF20">
    <property type="entry name" value="ACYL-COA DEHYDROGENASE FADE28"/>
    <property type="match status" value="1"/>
</dbReference>
<comment type="similarity">
    <text evidence="2">Belongs to the acyl-CoA dehydrogenase family.</text>
</comment>
<sequence>MDTGIAAELAEQVTRALADATGVDTLRALESGAFPDAAWKALDGLGLATALVPEEQGGAGLGFQDAMPLLEALGRAGAPVPLAEGIAAAALLSAAGIMPPDGALTFAAAGAPVPWGRHAAHVALVDGARIALYPAAALRWTAGTNIGREPRDAAAVIGAPIAEGTLPNAWGGEAALLLTALVRAALIAGAMSAALALAVEHANTRKQFGRPIGRFQAVQQQLAVFAAETSAASVAAAAAARAADRRGLAAAAFEIGCAKVTAGEAAAKGAAIAHQVLAAMGITEEHALHHLTRRLWSWRDDGGSERFWSARIGALVQGAPAGVLVHGAPAGALVHGAPAGATQAGGHLWTFLTSRDEDTSA</sequence>
<feature type="domain" description="Acyl-CoA dehydrogenase/oxidase C-terminal" evidence="6">
    <location>
        <begin position="179"/>
        <end position="295"/>
    </location>
</feature>
<dbReference type="Pfam" id="PF02771">
    <property type="entry name" value="Acyl-CoA_dh_N"/>
    <property type="match status" value="1"/>
</dbReference>
<evidence type="ECO:0000256" key="5">
    <source>
        <dbReference type="ARBA" id="ARBA00023002"/>
    </source>
</evidence>
<evidence type="ECO:0000256" key="4">
    <source>
        <dbReference type="ARBA" id="ARBA00022827"/>
    </source>
</evidence>
<protein>
    <submittedName>
        <fullName evidence="8">Acyl-CoA dehydrogenase</fullName>
    </submittedName>
</protein>
<comment type="caution">
    <text evidence="8">The sequence shown here is derived from an EMBL/GenBank/DDBJ whole genome shotgun (WGS) entry which is preliminary data.</text>
</comment>
<dbReference type="PANTHER" id="PTHR43884">
    <property type="entry name" value="ACYL-COA DEHYDROGENASE"/>
    <property type="match status" value="1"/>
</dbReference>
<dbReference type="SUPFAM" id="SSF47203">
    <property type="entry name" value="Acyl-CoA dehydrogenase C-terminal domain-like"/>
    <property type="match status" value="1"/>
</dbReference>
<feature type="domain" description="Acyl-CoA dehydrogenase/oxidase N-terminal" evidence="7">
    <location>
        <begin position="15"/>
        <end position="86"/>
    </location>
</feature>
<dbReference type="InterPro" id="IPR013786">
    <property type="entry name" value="AcylCoA_DH/ox_N"/>
</dbReference>
<evidence type="ECO:0000259" key="6">
    <source>
        <dbReference type="Pfam" id="PF00441"/>
    </source>
</evidence>
<proteinExistence type="inferred from homology"/>
<dbReference type="InterPro" id="IPR037069">
    <property type="entry name" value="AcylCoA_DH/ox_N_sf"/>
</dbReference>
<dbReference type="GO" id="GO:0003995">
    <property type="term" value="F:acyl-CoA dehydrogenase activity"/>
    <property type="evidence" value="ECO:0007669"/>
    <property type="project" value="TreeGrafter"/>
</dbReference>
<evidence type="ECO:0000256" key="2">
    <source>
        <dbReference type="ARBA" id="ARBA00009347"/>
    </source>
</evidence>
<comment type="cofactor">
    <cofactor evidence="1">
        <name>FAD</name>
        <dbReference type="ChEBI" id="CHEBI:57692"/>
    </cofactor>
</comment>
<dbReference type="Gene3D" id="1.20.140.10">
    <property type="entry name" value="Butyryl-CoA Dehydrogenase, subunit A, domain 3"/>
    <property type="match status" value="1"/>
</dbReference>
<dbReference type="Pfam" id="PF00441">
    <property type="entry name" value="Acyl-CoA_dh_1"/>
    <property type="match status" value="1"/>
</dbReference>
<reference evidence="8" key="2">
    <citation type="journal article" date="2021" name="Syst. Appl. Microbiol.">
        <title>Roseomonas hellenica sp. nov., isolated from roots of wild-growing Alkanna tinctoria.</title>
        <authorList>
            <person name="Rat A."/>
            <person name="Naranjo H.D."/>
            <person name="Lebbe L."/>
            <person name="Cnockaert M."/>
            <person name="Krigas N."/>
            <person name="Grigoriadou K."/>
            <person name="Maloupa E."/>
            <person name="Willems A."/>
        </authorList>
    </citation>
    <scope>NUCLEOTIDE SEQUENCE</scope>
    <source>
        <strain evidence="8">LMG 31231</strain>
    </source>
</reference>
<keyword evidence="4" id="KW-0274">FAD</keyword>
<keyword evidence="9" id="KW-1185">Reference proteome</keyword>
<accession>A0A9X9X176</accession>
<reference evidence="8" key="1">
    <citation type="submission" date="2020-01" db="EMBL/GenBank/DDBJ databases">
        <authorList>
            <person name="Rat A."/>
        </authorList>
    </citation>
    <scope>NUCLEOTIDE SEQUENCE</scope>
    <source>
        <strain evidence="8">LMG 31231</strain>
    </source>
</reference>
<dbReference type="RefSeq" id="WP_211863568.1">
    <property type="nucleotide sequence ID" value="NZ_JAAEDM010000061.1"/>
</dbReference>
<evidence type="ECO:0000256" key="1">
    <source>
        <dbReference type="ARBA" id="ARBA00001974"/>
    </source>
</evidence>
<evidence type="ECO:0000256" key="3">
    <source>
        <dbReference type="ARBA" id="ARBA00022630"/>
    </source>
</evidence>
<dbReference type="GO" id="GO:0050660">
    <property type="term" value="F:flavin adenine dinucleotide binding"/>
    <property type="evidence" value="ECO:0007669"/>
    <property type="project" value="InterPro"/>
</dbReference>
<dbReference type="InterPro" id="IPR009075">
    <property type="entry name" value="AcylCo_DH/oxidase_C"/>
</dbReference>
<dbReference type="SUPFAM" id="SSF56645">
    <property type="entry name" value="Acyl-CoA dehydrogenase NM domain-like"/>
    <property type="match status" value="1"/>
</dbReference>
<evidence type="ECO:0000313" key="9">
    <source>
        <dbReference type="Proteomes" id="UP001138751"/>
    </source>
</evidence>
<dbReference type="InterPro" id="IPR036250">
    <property type="entry name" value="AcylCo_DH-like_C"/>
</dbReference>
<dbReference type="AlphaFoldDB" id="A0A9X9X176"/>